<dbReference type="SUPFAM" id="SSF47090">
    <property type="entry name" value="PGBD-like"/>
    <property type="match status" value="1"/>
</dbReference>
<dbReference type="Gene3D" id="1.10.101.10">
    <property type="entry name" value="PGBD-like superfamily/PGBD"/>
    <property type="match status" value="1"/>
</dbReference>
<dbReference type="STRING" id="1121345.SAMN02745217_02549"/>
<reference evidence="3 4" key="1">
    <citation type="submission" date="2016-12" db="EMBL/GenBank/DDBJ databases">
        <authorList>
            <person name="Song W.-J."/>
            <person name="Kurnit D.M."/>
        </authorList>
    </citation>
    <scope>NUCLEOTIDE SEQUENCE [LARGE SCALE GENOMIC DNA]</scope>
    <source>
        <strain evidence="3 4">DSM 12503</strain>
    </source>
</reference>
<dbReference type="InterPro" id="IPR036366">
    <property type="entry name" value="PGBDSf"/>
</dbReference>
<protein>
    <recommendedName>
        <fullName evidence="2">Endolysin-like domain-containing protein</fullName>
    </recommendedName>
</protein>
<evidence type="ECO:0000259" key="2">
    <source>
        <dbReference type="Pfam" id="PF25309"/>
    </source>
</evidence>
<feature type="domain" description="Endolysin-like" evidence="2">
    <location>
        <begin position="5"/>
        <end position="178"/>
    </location>
</feature>
<feature type="region of interest" description="Disordered" evidence="1">
    <location>
        <begin position="255"/>
        <end position="281"/>
    </location>
</feature>
<dbReference type="OrthoDB" id="2068319at2"/>
<dbReference type="AlphaFoldDB" id="A0A1M7YBV2"/>
<sequence length="281" mass="29410">MSTVIYSCGHDENGRYSGGKAGDQTGTEWYARADYFPGWTAVYEPPTPAIGNNVAAQAKAGANNNAIGYDQGQRNTLRTEAKKQNWNLAAIKTPCEADCSSSTAVCVVAGGGSTDANMMNGSSNCPTTNTIGARLVAAGWKEHKESKYLTSSDLWGPGWIPNRAGHHVIINGTAGKKYKNGSSSANSGGSGGACPYKEPSATLKKGSKGSGVSWLQWHLNTLIDKGIIAGVSRLGVDGDWGSKTEAAFKAFQTKYPSTGTNNKPDGKCGSGSRKKLKSLFA</sequence>
<dbReference type="Pfam" id="PF25309">
    <property type="entry name" value="ELLD"/>
    <property type="match status" value="1"/>
</dbReference>
<name>A0A1M7YBV2_9FIRM</name>
<accession>A0A1M7YBV2</accession>
<feature type="compositionally biased region" description="Basic residues" evidence="1">
    <location>
        <begin position="272"/>
        <end position="281"/>
    </location>
</feature>
<dbReference type="InterPro" id="IPR036365">
    <property type="entry name" value="PGBD-like_sf"/>
</dbReference>
<dbReference type="RefSeq" id="WP_073589240.1">
    <property type="nucleotide sequence ID" value="NZ_FRFD01000007.1"/>
</dbReference>
<evidence type="ECO:0000313" key="4">
    <source>
        <dbReference type="Proteomes" id="UP000184612"/>
    </source>
</evidence>
<dbReference type="InterPro" id="IPR057370">
    <property type="entry name" value="ELLD"/>
</dbReference>
<dbReference type="Proteomes" id="UP000184612">
    <property type="component" value="Unassembled WGS sequence"/>
</dbReference>
<evidence type="ECO:0000256" key="1">
    <source>
        <dbReference type="SAM" id="MobiDB-lite"/>
    </source>
</evidence>
<proteinExistence type="predicted"/>
<gene>
    <name evidence="3" type="ORF">SAMN02745217_02549</name>
</gene>
<dbReference type="EMBL" id="FRFD01000007">
    <property type="protein sequence ID" value="SHO50049.1"/>
    <property type="molecule type" value="Genomic_DNA"/>
</dbReference>
<evidence type="ECO:0000313" key="3">
    <source>
        <dbReference type="EMBL" id="SHO50049.1"/>
    </source>
</evidence>
<keyword evidence="4" id="KW-1185">Reference proteome</keyword>
<organism evidence="3 4">
    <name type="scientific">Anaerocolumna xylanovorans DSM 12503</name>
    <dbReference type="NCBI Taxonomy" id="1121345"/>
    <lineage>
        <taxon>Bacteria</taxon>
        <taxon>Bacillati</taxon>
        <taxon>Bacillota</taxon>
        <taxon>Clostridia</taxon>
        <taxon>Lachnospirales</taxon>
        <taxon>Lachnospiraceae</taxon>
        <taxon>Anaerocolumna</taxon>
    </lineage>
</organism>